<sequence>MKLVFFNDFVPGVIKGERVVDITEAVSPISHTFPQELLNGLIASFVDYREAIETLVESREGVLLSSVDLKSPIPKPHNIVCMAVNYMEDGTRDAPAPINAFHKSPNAVLPDGGTIFLPDVPATIFEPEAEMALVIGKSATNVSAKDAYDHIFGYMNFIDMSARGLSSGGGVFYQMKSRDTFAPMGPYLVTADEIDDPLKLQVQLSVNGDLKQNFNTDDMAHKIPRVMEWITSIHTLEPGDVVATGTNHRGLSPVMDGDNIELETEGLGRLHIKVKDDLKRKWERLTRLEREEQGFDSPTPQIGGKYSG</sequence>
<keyword evidence="2" id="KW-0479">Metal-binding</keyword>
<dbReference type="SUPFAM" id="SSF56529">
    <property type="entry name" value="FAH"/>
    <property type="match status" value="1"/>
</dbReference>
<dbReference type="EMBL" id="UINC01003231">
    <property type="protein sequence ID" value="SVA04499.1"/>
    <property type="molecule type" value="Genomic_DNA"/>
</dbReference>
<comment type="similarity">
    <text evidence="1">Belongs to the FAH family.</text>
</comment>
<dbReference type="PANTHER" id="PTHR42796">
    <property type="entry name" value="FUMARYLACETOACETATE HYDROLASE DOMAIN-CONTAINING PROTEIN 2A-RELATED"/>
    <property type="match status" value="1"/>
</dbReference>
<evidence type="ECO:0000313" key="4">
    <source>
        <dbReference type="EMBL" id="SVA04499.1"/>
    </source>
</evidence>
<accession>A0A381SM25</accession>
<reference evidence="4" key="1">
    <citation type="submission" date="2018-05" db="EMBL/GenBank/DDBJ databases">
        <authorList>
            <person name="Lanie J.A."/>
            <person name="Ng W.-L."/>
            <person name="Kazmierczak K.M."/>
            <person name="Andrzejewski T.M."/>
            <person name="Davidsen T.M."/>
            <person name="Wayne K.J."/>
            <person name="Tettelin H."/>
            <person name="Glass J.I."/>
            <person name="Rusch D."/>
            <person name="Podicherti R."/>
            <person name="Tsui H.-C.T."/>
            <person name="Winkler M.E."/>
        </authorList>
    </citation>
    <scope>NUCLEOTIDE SEQUENCE</scope>
</reference>
<evidence type="ECO:0000256" key="2">
    <source>
        <dbReference type="ARBA" id="ARBA00022723"/>
    </source>
</evidence>
<dbReference type="PANTHER" id="PTHR42796:SF4">
    <property type="entry name" value="FUMARYLACETOACETATE HYDROLASE DOMAIN-CONTAINING PROTEIN 2A"/>
    <property type="match status" value="1"/>
</dbReference>
<evidence type="ECO:0000259" key="3">
    <source>
        <dbReference type="Pfam" id="PF01557"/>
    </source>
</evidence>
<dbReference type="Gene3D" id="3.90.850.10">
    <property type="entry name" value="Fumarylacetoacetase-like, C-terminal domain"/>
    <property type="match status" value="1"/>
</dbReference>
<dbReference type="GO" id="GO:0046872">
    <property type="term" value="F:metal ion binding"/>
    <property type="evidence" value="ECO:0007669"/>
    <property type="project" value="UniProtKB-KW"/>
</dbReference>
<dbReference type="GO" id="GO:0044281">
    <property type="term" value="P:small molecule metabolic process"/>
    <property type="evidence" value="ECO:0007669"/>
    <property type="project" value="UniProtKB-ARBA"/>
</dbReference>
<organism evidence="4">
    <name type="scientific">marine metagenome</name>
    <dbReference type="NCBI Taxonomy" id="408172"/>
    <lineage>
        <taxon>unclassified sequences</taxon>
        <taxon>metagenomes</taxon>
        <taxon>ecological metagenomes</taxon>
    </lineage>
</organism>
<evidence type="ECO:0000256" key="1">
    <source>
        <dbReference type="ARBA" id="ARBA00010211"/>
    </source>
</evidence>
<dbReference type="Pfam" id="PF01557">
    <property type="entry name" value="FAA_hydrolase"/>
    <property type="match status" value="1"/>
</dbReference>
<protein>
    <recommendedName>
        <fullName evidence="3">Fumarylacetoacetase-like C-terminal domain-containing protein</fullName>
    </recommendedName>
</protein>
<dbReference type="InterPro" id="IPR051121">
    <property type="entry name" value="FAH"/>
</dbReference>
<proteinExistence type="inferred from homology"/>
<dbReference type="AlphaFoldDB" id="A0A381SM25"/>
<dbReference type="GO" id="GO:0003824">
    <property type="term" value="F:catalytic activity"/>
    <property type="evidence" value="ECO:0007669"/>
    <property type="project" value="InterPro"/>
</dbReference>
<name>A0A381SM25_9ZZZZ</name>
<gene>
    <name evidence="4" type="ORF">METZ01_LOCUS57353</name>
</gene>
<feature type="domain" description="Fumarylacetoacetase-like C-terminal" evidence="3">
    <location>
        <begin position="80"/>
        <end position="274"/>
    </location>
</feature>
<dbReference type="InterPro" id="IPR036663">
    <property type="entry name" value="Fumarylacetoacetase_C_sf"/>
</dbReference>
<dbReference type="InterPro" id="IPR011234">
    <property type="entry name" value="Fumarylacetoacetase-like_C"/>
</dbReference>